<accession>A0A5E4TSZ3</accession>
<keyword evidence="3" id="KW-1185">Reference proteome</keyword>
<keyword evidence="2" id="KW-0378">Hydrolase</keyword>
<reference evidence="2 3" key="1">
    <citation type="submission" date="2019-08" db="EMBL/GenBank/DDBJ databases">
        <authorList>
            <person name="Peeters C."/>
        </authorList>
    </citation>
    <scope>NUCLEOTIDE SEQUENCE [LARGE SCALE GENOMIC DNA]</scope>
    <source>
        <strain evidence="2 3">LMG 31112</strain>
    </source>
</reference>
<dbReference type="PANTHER" id="PTHR43798">
    <property type="entry name" value="MONOACYLGLYCEROL LIPASE"/>
    <property type="match status" value="1"/>
</dbReference>
<dbReference type="Pfam" id="PF12697">
    <property type="entry name" value="Abhydrolase_6"/>
    <property type="match status" value="1"/>
</dbReference>
<dbReference type="PANTHER" id="PTHR43798:SF33">
    <property type="entry name" value="HYDROLASE, PUTATIVE (AFU_ORTHOLOGUE AFUA_2G14860)-RELATED"/>
    <property type="match status" value="1"/>
</dbReference>
<dbReference type="GO" id="GO:0016787">
    <property type="term" value="F:hydrolase activity"/>
    <property type="evidence" value="ECO:0007669"/>
    <property type="project" value="UniProtKB-KW"/>
</dbReference>
<feature type="domain" description="AB hydrolase-1" evidence="1">
    <location>
        <begin position="14"/>
        <end position="223"/>
    </location>
</feature>
<organism evidence="2 3">
    <name type="scientific">Pandoraea horticolens</name>
    <dbReference type="NCBI Taxonomy" id="2508298"/>
    <lineage>
        <taxon>Bacteria</taxon>
        <taxon>Pseudomonadati</taxon>
        <taxon>Pseudomonadota</taxon>
        <taxon>Betaproteobacteria</taxon>
        <taxon>Burkholderiales</taxon>
        <taxon>Burkholderiaceae</taxon>
        <taxon>Pandoraea</taxon>
    </lineage>
</organism>
<dbReference type="GO" id="GO:0016020">
    <property type="term" value="C:membrane"/>
    <property type="evidence" value="ECO:0007669"/>
    <property type="project" value="TreeGrafter"/>
</dbReference>
<gene>
    <name evidence="2" type="ORF">PHO31112_01617</name>
</gene>
<protein>
    <submittedName>
        <fullName evidence="2">Hydrolase</fullName>
    </submittedName>
</protein>
<evidence type="ECO:0000313" key="3">
    <source>
        <dbReference type="Proteomes" id="UP000343317"/>
    </source>
</evidence>
<sequence>MDITRVGRPDGFPVVALHGIQGTSDSWIPLATALGDTFRFILPNMPGRGDAGPPLAAHACSACEFARVTSEVIEQEVGHRAYVLAGWSMGVSVILELMEHLADGTARHSPPVAVVLMSGTAQLNEVAWFASTDETALLTEIRQREARLRLKRAADPHVVAWTWSALKPVSHLSNLAHVGVPALIVHGSDDEDCPLDHAHRMREGIRRASLHVIPSGRHSILTENTCEVGIAMRDFLASHCAEPRPLIDQQENS</sequence>
<evidence type="ECO:0000259" key="1">
    <source>
        <dbReference type="Pfam" id="PF12697"/>
    </source>
</evidence>
<evidence type="ECO:0000313" key="2">
    <source>
        <dbReference type="EMBL" id="VVD90990.1"/>
    </source>
</evidence>
<dbReference type="InterPro" id="IPR050266">
    <property type="entry name" value="AB_hydrolase_sf"/>
</dbReference>
<dbReference type="RefSeq" id="WP_150620015.1">
    <property type="nucleotide sequence ID" value="NZ_CABPSM010000003.1"/>
</dbReference>
<dbReference type="SUPFAM" id="SSF53474">
    <property type="entry name" value="alpha/beta-Hydrolases"/>
    <property type="match status" value="1"/>
</dbReference>
<dbReference type="InterPro" id="IPR029058">
    <property type="entry name" value="AB_hydrolase_fold"/>
</dbReference>
<dbReference type="Proteomes" id="UP000343317">
    <property type="component" value="Unassembled WGS sequence"/>
</dbReference>
<proteinExistence type="predicted"/>
<dbReference type="InterPro" id="IPR000073">
    <property type="entry name" value="AB_hydrolase_1"/>
</dbReference>
<name>A0A5E4TSZ3_9BURK</name>
<dbReference type="Gene3D" id="3.40.50.1820">
    <property type="entry name" value="alpha/beta hydrolase"/>
    <property type="match status" value="1"/>
</dbReference>
<dbReference type="EMBL" id="CABPSM010000003">
    <property type="protein sequence ID" value="VVD90990.1"/>
    <property type="molecule type" value="Genomic_DNA"/>
</dbReference>
<dbReference type="AlphaFoldDB" id="A0A5E4TSZ3"/>